<keyword evidence="2" id="KW-1185">Reference proteome</keyword>
<proteinExistence type="predicted"/>
<comment type="caution">
    <text evidence="1">The sequence shown here is derived from an EMBL/GenBank/DDBJ whole genome shotgun (WGS) entry which is preliminary data.</text>
</comment>
<organism evidence="1 2">
    <name type="scientific">Virgibacillus tibetensis</name>
    <dbReference type="NCBI Taxonomy" id="3042313"/>
    <lineage>
        <taxon>Bacteria</taxon>
        <taxon>Bacillati</taxon>
        <taxon>Bacillota</taxon>
        <taxon>Bacilli</taxon>
        <taxon>Bacillales</taxon>
        <taxon>Bacillaceae</taxon>
        <taxon>Virgibacillus</taxon>
    </lineage>
</organism>
<reference evidence="1 2" key="1">
    <citation type="journal article" date="2024" name="Int. J. Syst. Evol. Microbiol.">
        <title>Virgibacillus tibetensis sp. nov., isolated from salt lake on the Tibetan Plateau of China.</title>
        <authorList>
            <person name="Phurbu D."/>
            <person name="Liu Z.-X."/>
            <person name="Wang R."/>
            <person name="Zheng Y.-Y."/>
            <person name="Liu H.-C."/>
            <person name="Zhou Y.-G."/>
            <person name="Yu Y.-J."/>
            <person name="Li A.-H."/>
        </authorList>
    </citation>
    <scope>NUCLEOTIDE SEQUENCE [LARGE SCALE GENOMIC DNA]</scope>
    <source>
        <strain evidence="1 2">C22-A2</strain>
    </source>
</reference>
<evidence type="ECO:0000313" key="1">
    <source>
        <dbReference type="EMBL" id="MEC5422104.1"/>
    </source>
</evidence>
<evidence type="ECO:0000313" key="2">
    <source>
        <dbReference type="Proteomes" id="UP001335737"/>
    </source>
</evidence>
<accession>A0ABU6KCB4</accession>
<dbReference type="RefSeq" id="WP_327605677.1">
    <property type="nucleotide sequence ID" value="NZ_JARZFX010000001.1"/>
</dbReference>
<dbReference type="Proteomes" id="UP001335737">
    <property type="component" value="Unassembled WGS sequence"/>
</dbReference>
<gene>
    <name evidence="1" type="ORF">QGM71_01175</name>
</gene>
<name>A0ABU6KCB4_9BACI</name>
<protein>
    <submittedName>
        <fullName evidence="1">Uncharacterized protein</fullName>
    </submittedName>
</protein>
<dbReference type="EMBL" id="JARZFX010000001">
    <property type="protein sequence ID" value="MEC5422104.1"/>
    <property type="molecule type" value="Genomic_DNA"/>
</dbReference>
<sequence>MKKIWSEDYKNRHIKIEAFVSKPMDREVVFVECNIYKPGSSKSEYWFDSIIGKPVFGGNKRWKIKVDREIEYLKFKATTQIDEDIRMNELTNGLTDSLLWTD</sequence>